<dbReference type="PROSITE" id="PS51898">
    <property type="entry name" value="TYR_RECOMBINASE"/>
    <property type="match status" value="1"/>
</dbReference>
<dbReference type="RefSeq" id="WP_010877596.1">
    <property type="nucleotide sequence ID" value="NZ_CP006577.1"/>
</dbReference>
<organism evidence="5 6">
    <name type="scientific">Archaeoglobus fulgidus DSM 8774</name>
    <dbReference type="NCBI Taxonomy" id="1344584"/>
    <lineage>
        <taxon>Archaea</taxon>
        <taxon>Methanobacteriati</taxon>
        <taxon>Methanobacteriota</taxon>
        <taxon>Archaeoglobi</taxon>
        <taxon>Archaeoglobales</taxon>
        <taxon>Archaeoglobaceae</taxon>
        <taxon>Archaeoglobus</taxon>
    </lineage>
</organism>
<evidence type="ECO:0000313" key="6">
    <source>
        <dbReference type="Proteomes" id="UP000028501"/>
    </source>
</evidence>
<dbReference type="InterPro" id="IPR013762">
    <property type="entry name" value="Integrase-like_cat_sf"/>
</dbReference>
<dbReference type="HOGENOM" id="CLU_1040517_0_0_2"/>
<dbReference type="CDD" id="cd00397">
    <property type="entry name" value="DNA_BRE_C"/>
    <property type="match status" value="1"/>
</dbReference>
<proteinExistence type="inferred from homology"/>
<dbReference type="PANTHER" id="PTHR30629:SF2">
    <property type="entry name" value="PROPHAGE INTEGRASE INTS-RELATED"/>
    <property type="match status" value="1"/>
</dbReference>
<dbReference type="GeneID" id="24793638"/>
<dbReference type="Pfam" id="PF00589">
    <property type="entry name" value="Phage_integrase"/>
    <property type="match status" value="1"/>
</dbReference>
<dbReference type="EMBL" id="CP006577">
    <property type="protein sequence ID" value="AIG96922.1"/>
    <property type="molecule type" value="Genomic_DNA"/>
</dbReference>
<name>A0A075WBM3_ARCFL</name>
<evidence type="ECO:0000256" key="1">
    <source>
        <dbReference type="ARBA" id="ARBA00008857"/>
    </source>
</evidence>
<evidence type="ECO:0000256" key="2">
    <source>
        <dbReference type="ARBA" id="ARBA00022908"/>
    </source>
</evidence>
<comment type="similarity">
    <text evidence="1">Belongs to the 'phage' integrase family.</text>
</comment>
<evidence type="ECO:0000259" key="4">
    <source>
        <dbReference type="PROSITE" id="PS51898"/>
    </source>
</evidence>
<reference evidence="5 6" key="1">
    <citation type="submission" date="2013-07" db="EMBL/GenBank/DDBJ databases">
        <title>Genome of Archaeoglobus fulgidus.</title>
        <authorList>
            <person name="Fiebig A."/>
            <person name="Birkeland N.-K."/>
        </authorList>
    </citation>
    <scope>NUCLEOTIDE SEQUENCE [LARGE SCALE GENOMIC DNA]</scope>
    <source>
        <strain evidence="5 6">DSM 8774</strain>
    </source>
</reference>
<keyword evidence="2" id="KW-0229">DNA integration</keyword>
<dbReference type="KEGG" id="afg:AFULGI_00000780"/>
<dbReference type="PANTHER" id="PTHR30629">
    <property type="entry name" value="PROPHAGE INTEGRASE"/>
    <property type="match status" value="1"/>
</dbReference>
<gene>
    <name evidence="5" type="ORF">AFULGI_00000780</name>
</gene>
<feature type="domain" description="Tyr recombinase" evidence="4">
    <location>
        <begin position="78"/>
        <end position="282"/>
    </location>
</feature>
<protein>
    <submittedName>
        <fullName evidence="5">Site-specific recombinase XerD</fullName>
    </submittedName>
</protein>
<dbReference type="Gene3D" id="1.10.443.10">
    <property type="entry name" value="Intergrase catalytic core"/>
    <property type="match status" value="1"/>
</dbReference>
<evidence type="ECO:0000256" key="3">
    <source>
        <dbReference type="ARBA" id="ARBA00023172"/>
    </source>
</evidence>
<dbReference type="GO" id="GO:0003677">
    <property type="term" value="F:DNA binding"/>
    <property type="evidence" value="ECO:0007669"/>
    <property type="project" value="InterPro"/>
</dbReference>
<dbReference type="SUPFAM" id="SSF56349">
    <property type="entry name" value="DNA breaking-rejoining enzymes"/>
    <property type="match status" value="1"/>
</dbReference>
<sequence length="282" mass="33041">MAIKGVSGGHLRDTSKRLYDFAEWCSYRFNLSDIKIYINELKREYSPEYVRKAVLDIRRLLKHLNYPLADEIQLPKTPKRRKLVVKVKDIKKLLSEVQDLPVRSMVLRTRAAVLLAATSGIRAEELYRLKAENIDLENRTIRIPAEITKDYEERVTFISIEAQEALKAFFESYKPKSVYPFTESTLRKSFGKVNSPLRMKHMRKFFSQQSDRLGMPTAVKKILMGHVIGDEDFVIVRGGDVDLRHYDFQDEEEQLVGLLLKPKFDNSIYRHLMRLIRMTLKE</sequence>
<dbReference type="InterPro" id="IPR002104">
    <property type="entry name" value="Integrase_catalytic"/>
</dbReference>
<dbReference type="AlphaFoldDB" id="A0A075WBM3"/>
<dbReference type="InterPro" id="IPR011010">
    <property type="entry name" value="DNA_brk_join_enz"/>
</dbReference>
<accession>A0A075WBM3</accession>
<dbReference type="InterPro" id="IPR050808">
    <property type="entry name" value="Phage_Integrase"/>
</dbReference>
<evidence type="ECO:0000313" key="5">
    <source>
        <dbReference type="EMBL" id="AIG96922.1"/>
    </source>
</evidence>
<dbReference type="Proteomes" id="UP000028501">
    <property type="component" value="Chromosome"/>
</dbReference>
<dbReference type="GO" id="GO:0006310">
    <property type="term" value="P:DNA recombination"/>
    <property type="evidence" value="ECO:0007669"/>
    <property type="project" value="UniProtKB-KW"/>
</dbReference>
<keyword evidence="3" id="KW-0233">DNA recombination</keyword>
<dbReference type="GO" id="GO:0015074">
    <property type="term" value="P:DNA integration"/>
    <property type="evidence" value="ECO:0007669"/>
    <property type="project" value="UniProtKB-KW"/>
</dbReference>